<evidence type="ECO:0000256" key="1">
    <source>
        <dbReference type="SAM" id="SignalP"/>
    </source>
</evidence>
<evidence type="ECO:0000313" key="2">
    <source>
        <dbReference type="EMBL" id="MFC0254179.1"/>
    </source>
</evidence>
<proteinExistence type="predicted"/>
<keyword evidence="3" id="KW-1185">Reference proteome</keyword>
<dbReference type="EMBL" id="JBHLWP010000019">
    <property type="protein sequence ID" value="MFC0254179.1"/>
    <property type="molecule type" value="Genomic_DNA"/>
</dbReference>
<name>A0ABV6FKX9_9BURK</name>
<protein>
    <submittedName>
        <fullName evidence="2">TraB/GumN family protein</fullName>
    </submittedName>
</protein>
<gene>
    <name evidence="2" type="ORF">ACFFJK_19980</name>
</gene>
<dbReference type="CDD" id="cd14788">
    <property type="entry name" value="GumN"/>
    <property type="match status" value="1"/>
</dbReference>
<accession>A0ABV6FKX9</accession>
<feature type="chain" id="PRO_5045572663" evidence="1">
    <location>
        <begin position="29"/>
        <end position="348"/>
    </location>
</feature>
<dbReference type="Pfam" id="PF01963">
    <property type="entry name" value="TraB_PrgY_gumN"/>
    <property type="match status" value="1"/>
</dbReference>
<evidence type="ECO:0000313" key="3">
    <source>
        <dbReference type="Proteomes" id="UP001589773"/>
    </source>
</evidence>
<sequence length="348" mass="38164">MLKRAIFPALCLSSLCQFFLAAPSWGQAAEPAPAPAAASAEALADAAPAAPEQILVVGQKPGPGMWKVTKGEHVLWIFGTYSPLPVKMQWRSHEVEAVIARSQEYLAPPFGKVEVGYLKGALMLPSLIGVNKIPDGGTLRDVLPADVYARWLPMKARYLPENDERERPIFVSNALFTAAMKEAGLTTSTDVRKQVEKLVDDRKLKVTKSTLVLPVDNPRQIVKDFKKSQLDDAACLASTIARLETDIDAMRLRANAWARGDIEGIRKLDFADNEKSCRDVIRNSAAVRDNPTFQSAEPRLQAMWLAAAENALEKNVSTFAVLSMREILDPKGLVAMLAAKGYKVEQPE</sequence>
<comment type="caution">
    <text evidence="2">The sequence shown here is derived from an EMBL/GenBank/DDBJ whole genome shotgun (WGS) entry which is preliminary data.</text>
</comment>
<dbReference type="InterPro" id="IPR002816">
    <property type="entry name" value="TraB/PrgY/GumN_fam"/>
</dbReference>
<dbReference type="RefSeq" id="WP_379681446.1">
    <property type="nucleotide sequence ID" value="NZ_JBHLWP010000019.1"/>
</dbReference>
<dbReference type="Proteomes" id="UP001589773">
    <property type="component" value="Unassembled WGS sequence"/>
</dbReference>
<feature type="signal peptide" evidence="1">
    <location>
        <begin position="1"/>
        <end position="28"/>
    </location>
</feature>
<reference evidence="2 3" key="1">
    <citation type="submission" date="2024-09" db="EMBL/GenBank/DDBJ databases">
        <authorList>
            <person name="Sun Q."/>
            <person name="Mori K."/>
        </authorList>
    </citation>
    <scope>NUCLEOTIDE SEQUENCE [LARGE SCALE GENOMIC DNA]</scope>
    <source>
        <strain evidence="2 3">CCM 7792</strain>
    </source>
</reference>
<keyword evidence="1" id="KW-0732">Signal</keyword>
<organism evidence="2 3">
    <name type="scientific">Massilia consociata</name>
    <dbReference type="NCBI Taxonomy" id="760117"/>
    <lineage>
        <taxon>Bacteria</taxon>
        <taxon>Pseudomonadati</taxon>
        <taxon>Pseudomonadota</taxon>
        <taxon>Betaproteobacteria</taxon>
        <taxon>Burkholderiales</taxon>
        <taxon>Oxalobacteraceae</taxon>
        <taxon>Telluria group</taxon>
        <taxon>Massilia</taxon>
    </lineage>
</organism>